<proteinExistence type="predicted"/>
<evidence type="ECO:0000313" key="2">
    <source>
        <dbReference type="EMBL" id="XDS47010.1"/>
    </source>
</evidence>
<dbReference type="GO" id="GO:0004519">
    <property type="term" value="F:endonuclease activity"/>
    <property type="evidence" value="ECO:0007669"/>
    <property type="project" value="UniProtKB-KW"/>
</dbReference>
<dbReference type="EMBL" id="CP129675">
    <property type="protein sequence ID" value="XDS47010.1"/>
    <property type="molecule type" value="Genomic_DNA"/>
</dbReference>
<evidence type="ECO:0000259" key="1">
    <source>
        <dbReference type="Pfam" id="PF01844"/>
    </source>
</evidence>
<evidence type="ECO:0000313" key="3">
    <source>
        <dbReference type="EMBL" id="XDS48285.1"/>
    </source>
</evidence>
<sequence>MAAYDVCAICGKPVDKTLRTPNPWSAEVDEIIPVSRGGSPTDWHNVQLTHRCCNQMKSNKSQQWAQNAIKGNGIRPTSIPFRTSEW</sequence>
<dbReference type="CDD" id="cd00085">
    <property type="entry name" value="HNHc"/>
    <property type="match status" value="1"/>
</dbReference>
<keyword evidence="3" id="KW-0255">Endonuclease</keyword>
<dbReference type="RefSeq" id="WP_369343171.1">
    <property type="nucleotide sequence ID" value="NZ_CP129675.1"/>
</dbReference>
<dbReference type="EC" id="3.1.-.-" evidence="3"/>
<dbReference type="EMBL" id="CP129683">
    <property type="protein sequence ID" value="XDS51354.1"/>
    <property type="molecule type" value="Genomic_DNA"/>
</dbReference>
<dbReference type="Gene3D" id="1.10.30.50">
    <property type="match status" value="1"/>
</dbReference>
<gene>
    <name evidence="4" type="ORF">QN062_04065</name>
    <name evidence="3" type="ORF">QN216_08080</name>
    <name evidence="2" type="ORF">QN217_02385</name>
</gene>
<dbReference type="Pfam" id="PF01844">
    <property type="entry name" value="HNH"/>
    <property type="match status" value="1"/>
</dbReference>
<accession>A0AB39UI06</accession>
<dbReference type="EMBL" id="CP129682">
    <property type="protein sequence ID" value="XDS48285.1"/>
    <property type="molecule type" value="Genomic_DNA"/>
</dbReference>
<reference evidence="3" key="1">
    <citation type="submission" date="2023-07" db="EMBL/GenBank/DDBJ databases">
        <title>Bifidobacterium aquikefiriaerophilum sp. nov. and Bifidobacterium eccum sp. nov., isolated from water kefir.</title>
        <authorList>
            <person name="Breselge S."/>
            <person name="Bellassi P."/>
            <person name="Barcenilla C."/>
            <person name="Alvarez-Ordonez A."/>
            <person name="Morelli L."/>
            <person name="Cotter P.D."/>
        </authorList>
    </citation>
    <scope>NUCLEOTIDE SEQUENCE</scope>
    <source>
        <strain evidence="4">WK012_4_13</strain>
        <strain evidence="3">WK013_4_14</strain>
        <strain evidence="2">WK048_4_13</strain>
    </source>
</reference>
<dbReference type="InterPro" id="IPR002711">
    <property type="entry name" value="HNH"/>
</dbReference>
<dbReference type="GO" id="GO:0003676">
    <property type="term" value="F:nucleic acid binding"/>
    <property type="evidence" value="ECO:0007669"/>
    <property type="project" value="InterPro"/>
</dbReference>
<keyword evidence="3" id="KW-0378">Hydrolase</keyword>
<dbReference type="GO" id="GO:0016787">
    <property type="term" value="F:hydrolase activity"/>
    <property type="evidence" value="ECO:0007669"/>
    <property type="project" value="UniProtKB-KW"/>
</dbReference>
<evidence type="ECO:0000313" key="4">
    <source>
        <dbReference type="EMBL" id="XDS51354.1"/>
    </source>
</evidence>
<keyword evidence="3" id="KW-0540">Nuclease</keyword>
<dbReference type="KEGG" id="bfk:QN062_04065"/>
<dbReference type="GO" id="GO:0008270">
    <property type="term" value="F:zinc ion binding"/>
    <property type="evidence" value="ECO:0007669"/>
    <property type="project" value="InterPro"/>
</dbReference>
<protein>
    <submittedName>
        <fullName evidence="3">HNH endonuclease signature motif containing protein</fullName>
        <ecNumber evidence="3">3.1.-.-</ecNumber>
    </submittedName>
</protein>
<name>A0AB39UI06_9BIFI</name>
<feature type="domain" description="HNH" evidence="1">
    <location>
        <begin position="7"/>
        <end position="60"/>
    </location>
</feature>
<organism evidence="3">
    <name type="scientific">Bifidobacterium fermentum</name>
    <dbReference type="NCBI Taxonomy" id="3059035"/>
    <lineage>
        <taxon>Bacteria</taxon>
        <taxon>Bacillati</taxon>
        <taxon>Actinomycetota</taxon>
        <taxon>Actinomycetes</taxon>
        <taxon>Bifidobacteriales</taxon>
        <taxon>Bifidobacteriaceae</taxon>
        <taxon>Bifidobacterium</taxon>
    </lineage>
</organism>
<dbReference type="AlphaFoldDB" id="A0AB39UI06"/>
<dbReference type="InterPro" id="IPR003615">
    <property type="entry name" value="HNH_nuc"/>
</dbReference>